<evidence type="ECO:0000256" key="7">
    <source>
        <dbReference type="PIRSR" id="PIRSR006487-1"/>
    </source>
</evidence>
<dbReference type="SUPFAM" id="SSF101790">
    <property type="entry name" value="Aminomethyltransferase beta-barrel domain"/>
    <property type="match status" value="1"/>
</dbReference>
<evidence type="ECO:0000259" key="8">
    <source>
        <dbReference type="Pfam" id="PF01571"/>
    </source>
</evidence>
<dbReference type="GO" id="GO:0005960">
    <property type="term" value="C:glycine cleavage complex"/>
    <property type="evidence" value="ECO:0007669"/>
    <property type="project" value="InterPro"/>
</dbReference>
<dbReference type="GO" id="GO:0032259">
    <property type="term" value="P:methylation"/>
    <property type="evidence" value="ECO:0007669"/>
    <property type="project" value="UniProtKB-KW"/>
</dbReference>
<dbReference type="EMBL" id="QOPD01000007">
    <property type="protein sequence ID" value="RCL37770.1"/>
    <property type="molecule type" value="Genomic_DNA"/>
</dbReference>
<evidence type="ECO:0000313" key="10">
    <source>
        <dbReference type="EMBL" id="RCL37770.1"/>
    </source>
</evidence>
<dbReference type="InterPro" id="IPR028896">
    <property type="entry name" value="GcvT/YgfZ/DmdA"/>
</dbReference>
<dbReference type="Proteomes" id="UP000252147">
    <property type="component" value="Unassembled WGS sequence"/>
</dbReference>
<dbReference type="Gene3D" id="3.30.1360.120">
    <property type="entry name" value="Probable tRNA modification gtpase trme, domain 1"/>
    <property type="match status" value="1"/>
</dbReference>
<gene>
    <name evidence="10" type="primary">gcvT</name>
    <name evidence="10" type="ORF">DBW97_04340</name>
</gene>
<accession>A0A368BKD2</accession>
<dbReference type="InterPro" id="IPR013977">
    <property type="entry name" value="GcvT_C"/>
</dbReference>
<evidence type="ECO:0000256" key="3">
    <source>
        <dbReference type="ARBA" id="ARBA00022576"/>
    </source>
</evidence>
<dbReference type="PIRSF" id="PIRSF006487">
    <property type="entry name" value="GcvT"/>
    <property type="match status" value="1"/>
</dbReference>
<feature type="domain" description="GCVT N-terminal" evidence="8">
    <location>
        <begin position="8"/>
        <end position="250"/>
    </location>
</feature>
<dbReference type="Pfam" id="PF08669">
    <property type="entry name" value="GCV_T_C"/>
    <property type="match status" value="1"/>
</dbReference>
<dbReference type="GO" id="GO:0005829">
    <property type="term" value="C:cytosol"/>
    <property type="evidence" value="ECO:0007669"/>
    <property type="project" value="TreeGrafter"/>
</dbReference>
<dbReference type="InterPro" id="IPR029043">
    <property type="entry name" value="GcvT/YgfZ_C"/>
</dbReference>
<feature type="binding site" evidence="7">
    <location>
        <position position="189"/>
    </location>
    <ligand>
        <name>substrate</name>
    </ligand>
</feature>
<dbReference type="GO" id="GO:0006546">
    <property type="term" value="P:glycine catabolic process"/>
    <property type="evidence" value="ECO:0007669"/>
    <property type="project" value="InterPro"/>
</dbReference>
<reference evidence="10 11" key="1">
    <citation type="journal article" date="2018" name="Microbiome">
        <title>Fine metagenomic profile of the Mediterranean stratified and mixed water columns revealed by assembly and recruitment.</title>
        <authorList>
            <person name="Haro-Moreno J.M."/>
            <person name="Lopez-Perez M."/>
            <person name="De La Torre J.R."/>
            <person name="Picazo A."/>
            <person name="Camacho A."/>
            <person name="Rodriguez-Valera F."/>
        </authorList>
    </citation>
    <scope>NUCLEOTIDE SEQUENCE [LARGE SCALE GENOMIC DNA]</scope>
    <source>
        <strain evidence="10">MED-G83</strain>
    </source>
</reference>
<dbReference type="InterPro" id="IPR027266">
    <property type="entry name" value="TrmE/GcvT-like"/>
</dbReference>
<dbReference type="GO" id="GO:0004047">
    <property type="term" value="F:aminomethyltransferase activity"/>
    <property type="evidence" value="ECO:0007669"/>
    <property type="project" value="UniProtKB-EC"/>
</dbReference>
<evidence type="ECO:0000256" key="6">
    <source>
        <dbReference type="ARBA" id="ARBA00047665"/>
    </source>
</evidence>
<dbReference type="NCBIfam" id="NF001567">
    <property type="entry name" value="PRK00389.1"/>
    <property type="match status" value="1"/>
</dbReference>
<dbReference type="NCBIfam" id="TIGR00528">
    <property type="entry name" value="gcvT"/>
    <property type="match status" value="1"/>
</dbReference>
<evidence type="ECO:0000313" key="11">
    <source>
        <dbReference type="Proteomes" id="UP000252147"/>
    </source>
</evidence>
<evidence type="ECO:0000256" key="1">
    <source>
        <dbReference type="ARBA" id="ARBA00008609"/>
    </source>
</evidence>
<dbReference type="GO" id="GO:0008483">
    <property type="term" value="F:transaminase activity"/>
    <property type="evidence" value="ECO:0007669"/>
    <property type="project" value="UniProtKB-KW"/>
</dbReference>
<feature type="domain" description="Aminomethyltransferase C-terminal" evidence="9">
    <location>
        <begin position="273"/>
        <end position="320"/>
    </location>
</feature>
<dbReference type="Gene3D" id="4.10.1250.10">
    <property type="entry name" value="Aminomethyltransferase fragment"/>
    <property type="match status" value="1"/>
</dbReference>
<dbReference type="EC" id="2.1.2.10" evidence="2"/>
<dbReference type="Gene3D" id="2.40.30.110">
    <property type="entry name" value="Aminomethyltransferase beta-barrel domains"/>
    <property type="match status" value="1"/>
</dbReference>
<evidence type="ECO:0000256" key="5">
    <source>
        <dbReference type="ARBA" id="ARBA00031395"/>
    </source>
</evidence>
<evidence type="ECO:0000259" key="9">
    <source>
        <dbReference type="Pfam" id="PF08669"/>
    </source>
</evidence>
<comment type="catalytic activity">
    <reaction evidence="6">
        <text>N(6)-[(R)-S(8)-aminomethyldihydrolipoyl]-L-lysyl-[protein] + (6S)-5,6,7,8-tetrahydrofolate = N(6)-[(R)-dihydrolipoyl]-L-lysyl-[protein] + (6R)-5,10-methylene-5,6,7,8-tetrahydrofolate + NH4(+)</text>
        <dbReference type="Rhea" id="RHEA:16945"/>
        <dbReference type="Rhea" id="RHEA-COMP:10475"/>
        <dbReference type="Rhea" id="RHEA-COMP:10492"/>
        <dbReference type="ChEBI" id="CHEBI:15636"/>
        <dbReference type="ChEBI" id="CHEBI:28938"/>
        <dbReference type="ChEBI" id="CHEBI:57453"/>
        <dbReference type="ChEBI" id="CHEBI:83100"/>
        <dbReference type="ChEBI" id="CHEBI:83143"/>
        <dbReference type="EC" id="2.1.2.10"/>
    </reaction>
</comment>
<sequence length="348" mass="38953">MNKTYLNAYHKDAGGSLVDFSGWEMPINYGSQINEHNEVRTNAGVFDVSHMAVFNLSGPQQVDFLKSLLPNDVSKILHSKRALYTPLLNEEGMILDDLIVYHLGDNNFKIISNCATREQNDDWFSKRSSSFECKVELQKNSSIIALQGPNSQKLIQEIFPGLELKPFHLEEFDNTMVATTGYTGEQGYEIISSEADGLIIWSKLIALGVSPIGLAARDTLRLEAGFNLYGSDMTSANHPYESNLSWTIDLTDELRNFIGKKKLLTYKDSPSTLHGFYTEERGVLRSGSTISCDGGSGVITSGTWSPTFKKNIGFCRLDTKNPINGFAILRERQINLNFCKTNFLKYLQ</sequence>
<protein>
    <recommendedName>
        <fullName evidence="2">aminomethyltransferase</fullName>
        <ecNumber evidence="2">2.1.2.10</ecNumber>
    </recommendedName>
    <alternativeName>
        <fullName evidence="5">Glycine cleavage system T protein</fullName>
    </alternativeName>
</protein>
<dbReference type="PANTHER" id="PTHR43757:SF2">
    <property type="entry name" value="AMINOMETHYLTRANSFERASE, MITOCHONDRIAL"/>
    <property type="match status" value="1"/>
</dbReference>
<keyword evidence="10" id="KW-0489">Methyltransferase</keyword>
<dbReference type="Gene3D" id="3.30.70.1400">
    <property type="entry name" value="Aminomethyltransferase beta-barrel domains"/>
    <property type="match status" value="1"/>
</dbReference>
<dbReference type="InterPro" id="IPR006222">
    <property type="entry name" value="GCVT_N"/>
</dbReference>
<dbReference type="AlphaFoldDB" id="A0A368BKD2"/>
<dbReference type="Pfam" id="PF01571">
    <property type="entry name" value="GCV_T"/>
    <property type="match status" value="1"/>
</dbReference>
<evidence type="ECO:0000256" key="4">
    <source>
        <dbReference type="ARBA" id="ARBA00022679"/>
    </source>
</evidence>
<dbReference type="SUPFAM" id="SSF103025">
    <property type="entry name" value="Folate-binding domain"/>
    <property type="match status" value="1"/>
</dbReference>
<organism evidence="10 11">
    <name type="scientific">SAR86 cluster bacterium</name>
    <dbReference type="NCBI Taxonomy" id="2030880"/>
    <lineage>
        <taxon>Bacteria</taxon>
        <taxon>Pseudomonadati</taxon>
        <taxon>Pseudomonadota</taxon>
        <taxon>Gammaproteobacteria</taxon>
        <taxon>SAR86 cluster</taxon>
    </lineage>
</organism>
<proteinExistence type="inferred from homology"/>
<dbReference type="PANTHER" id="PTHR43757">
    <property type="entry name" value="AMINOMETHYLTRANSFERASE"/>
    <property type="match status" value="1"/>
</dbReference>
<keyword evidence="3" id="KW-0032">Aminotransferase</keyword>
<comment type="caution">
    <text evidence="10">The sequence shown here is derived from an EMBL/GenBank/DDBJ whole genome shotgun (WGS) entry which is preliminary data.</text>
</comment>
<dbReference type="GO" id="GO:0008168">
    <property type="term" value="F:methyltransferase activity"/>
    <property type="evidence" value="ECO:0007669"/>
    <property type="project" value="UniProtKB-KW"/>
</dbReference>
<name>A0A368BKD2_9GAMM</name>
<dbReference type="InterPro" id="IPR006223">
    <property type="entry name" value="GcvT"/>
</dbReference>
<comment type="similarity">
    <text evidence="1">Belongs to the GcvT family.</text>
</comment>
<keyword evidence="4 10" id="KW-0808">Transferase</keyword>
<evidence type="ECO:0000256" key="2">
    <source>
        <dbReference type="ARBA" id="ARBA00012616"/>
    </source>
</evidence>